<dbReference type="Proteomes" id="UP001183127">
    <property type="component" value="Chromosome"/>
</dbReference>
<keyword evidence="2" id="KW-1185">Reference proteome</keyword>
<name>A0ABY9QSP4_9PSED</name>
<protein>
    <submittedName>
        <fullName evidence="1">Uncharacterized protein</fullName>
    </submittedName>
</protein>
<dbReference type="GeneID" id="51821232"/>
<evidence type="ECO:0000313" key="1">
    <source>
        <dbReference type="EMBL" id="WMW07016.1"/>
    </source>
</evidence>
<dbReference type="RefSeq" id="WP_011535636.1">
    <property type="nucleotide sequence ID" value="NZ_CP132921.1"/>
</dbReference>
<sequence length="111" mass="12530">MNNAAEINIALNHGEASALKKALLYLKFECEETSSLIFSGSPLVNSVLDKLIDQSVFGSSERQFFDNGNKAAEKFMLEKLIRTLEADDNQGLSEDRRSAYFKECMRPYKID</sequence>
<evidence type="ECO:0000313" key="2">
    <source>
        <dbReference type="Proteomes" id="UP001183127"/>
    </source>
</evidence>
<gene>
    <name evidence="1" type="ORF">RAH46_06680</name>
</gene>
<accession>A0ABY9QSP4</accession>
<reference evidence="1 2" key="1">
    <citation type="submission" date="2023-08" db="EMBL/GenBank/DDBJ databases">
        <title>Complete Genome Sequence of Pseudomonas entomophila TVIN A01.</title>
        <authorList>
            <person name="Shelke T."/>
            <person name="Mahar N.S."/>
            <person name="Gupta I."/>
            <person name="Gupta V."/>
        </authorList>
    </citation>
    <scope>NUCLEOTIDE SEQUENCE [LARGE SCALE GENOMIC DNA]</scope>
    <source>
        <strain evidence="1 2">TVIN-A01</strain>
    </source>
</reference>
<dbReference type="EMBL" id="CP132921">
    <property type="protein sequence ID" value="WMW07016.1"/>
    <property type="molecule type" value="Genomic_DNA"/>
</dbReference>
<proteinExistence type="predicted"/>
<organism evidence="1 2">
    <name type="scientific">Pseudomonas entomophila</name>
    <dbReference type="NCBI Taxonomy" id="312306"/>
    <lineage>
        <taxon>Bacteria</taxon>
        <taxon>Pseudomonadati</taxon>
        <taxon>Pseudomonadota</taxon>
        <taxon>Gammaproteobacteria</taxon>
        <taxon>Pseudomonadales</taxon>
        <taxon>Pseudomonadaceae</taxon>
        <taxon>Pseudomonas</taxon>
    </lineage>
</organism>